<dbReference type="EMBL" id="RCHS01004089">
    <property type="protein sequence ID" value="RMX37685.1"/>
    <property type="molecule type" value="Genomic_DNA"/>
</dbReference>
<feature type="compositionally biased region" description="Polar residues" evidence="1">
    <location>
        <begin position="122"/>
        <end position="132"/>
    </location>
</feature>
<accession>A0A3M6T8E4</accession>
<reference evidence="2 3" key="1">
    <citation type="journal article" date="2018" name="Sci. Rep.">
        <title>Comparative analysis of the Pocillopora damicornis genome highlights role of immune system in coral evolution.</title>
        <authorList>
            <person name="Cunning R."/>
            <person name="Bay R.A."/>
            <person name="Gillette P."/>
            <person name="Baker A.C."/>
            <person name="Traylor-Knowles N."/>
        </authorList>
    </citation>
    <scope>NUCLEOTIDE SEQUENCE [LARGE SCALE GENOMIC DNA]</scope>
    <source>
        <strain evidence="2">RSMAS</strain>
        <tissue evidence="2">Whole animal</tissue>
    </source>
</reference>
<gene>
    <name evidence="2" type="ORF">pdam_00004288</name>
</gene>
<name>A0A3M6T8E4_POCDA</name>
<evidence type="ECO:0000313" key="3">
    <source>
        <dbReference type="Proteomes" id="UP000275408"/>
    </source>
</evidence>
<evidence type="ECO:0000313" key="2">
    <source>
        <dbReference type="EMBL" id="RMX37685.1"/>
    </source>
</evidence>
<comment type="caution">
    <text evidence="2">The sequence shown here is derived from an EMBL/GenBank/DDBJ whole genome shotgun (WGS) entry which is preliminary data.</text>
</comment>
<feature type="non-terminal residue" evidence="2">
    <location>
        <position position="132"/>
    </location>
</feature>
<dbReference type="OrthoDB" id="5984625at2759"/>
<organism evidence="2 3">
    <name type="scientific">Pocillopora damicornis</name>
    <name type="common">Cauliflower coral</name>
    <name type="synonym">Millepora damicornis</name>
    <dbReference type="NCBI Taxonomy" id="46731"/>
    <lineage>
        <taxon>Eukaryota</taxon>
        <taxon>Metazoa</taxon>
        <taxon>Cnidaria</taxon>
        <taxon>Anthozoa</taxon>
        <taxon>Hexacorallia</taxon>
        <taxon>Scleractinia</taxon>
        <taxon>Astrocoeniina</taxon>
        <taxon>Pocilloporidae</taxon>
        <taxon>Pocillopora</taxon>
    </lineage>
</organism>
<evidence type="ECO:0000256" key="1">
    <source>
        <dbReference type="SAM" id="MobiDB-lite"/>
    </source>
</evidence>
<dbReference type="AlphaFoldDB" id="A0A3M6T8E4"/>
<proteinExistence type="predicted"/>
<feature type="region of interest" description="Disordered" evidence="1">
    <location>
        <begin position="64"/>
        <end position="132"/>
    </location>
</feature>
<protein>
    <submittedName>
        <fullName evidence="2">Uncharacterized protein</fullName>
    </submittedName>
</protein>
<keyword evidence="3" id="KW-1185">Reference proteome</keyword>
<dbReference type="Proteomes" id="UP000275408">
    <property type="component" value="Unassembled WGS sequence"/>
</dbReference>
<sequence>MPYQGGRYLPPIATPIQTTYQKDYVSQSVEPPKSFKFRSISNLPPINYSNYRNVSKSTKYRDEYQGTFGPAAPSAKPPPYDYPSEDPIGVSTYKANFRETNFPRQGPHPTSPLRKNNPHPKTMTNAFNYPNR</sequence>